<evidence type="ECO:0000256" key="4">
    <source>
        <dbReference type="ARBA" id="ARBA00022670"/>
    </source>
</evidence>
<keyword evidence="10" id="KW-0325">Glycoprotein</keyword>
<feature type="domain" description="Peptidase S8/S53" evidence="14">
    <location>
        <begin position="638"/>
        <end position="862"/>
    </location>
</feature>
<dbReference type="PRINTS" id="PR00723">
    <property type="entry name" value="SUBTILISIN"/>
</dbReference>
<dbReference type="PROSITE" id="PS51892">
    <property type="entry name" value="SUBTILASE"/>
    <property type="match status" value="1"/>
</dbReference>
<dbReference type="GO" id="GO:0005576">
    <property type="term" value="C:extracellular region"/>
    <property type="evidence" value="ECO:0007669"/>
    <property type="project" value="UniProtKB-SubCell"/>
</dbReference>
<evidence type="ECO:0000256" key="1">
    <source>
        <dbReference type="ARBA" id="ARBA00004613"/>
    </source>
</evidence>
<dbReference type="InterPro" id="IPR023828">
    <property type="entry name" value="Peptidase_S8_Ser-AS"/>
</dbReference>
<evidence type="ECO:0000256" key="6">
    <source>
        <dbReference type="ARBA" id="ARBA00022801"/>
    </source>
</evidence>
<evidence type="ECO:0000259" key="15">
    <source>
        <dbReference type="Pfam" id="PF24476"/>
    </source>
</evidence>
<feature type="compositionally biased region" description="Polar residues" evidence="13">
    <location>
        <begin position="564"/>
        <end position="574"/>
    </location>
</feature>
<evidence type="ECO:0000256" key="2">
    <source>
        <dbReference type="ARBA" id="ARBA00011073"/>
    </source>
</evidence>
<accession>A0A2B7WJ94</accession>
<dbReference type="PANTHER" id="PTHR43399:SF4">
    <property type="entry name" value="CELL WALL-ASSOCIATED PROTEASE"/>
    <property type="match status" value="1"/>
</dbReference>
<evidence type="ECO:0000256" key="7">
    <source>
        <dbReference type="ARBA" id="ARBA00022825"/>
    </source>
</evidence>
<feature type="compositionally biased region" description="Acidic residues" evidence="13">
    <location>
        <begin position="421"/>
        <end position="434"/>
    </location>
</feature>
<protein>
    <submittedName>
        <fullName evidence="16">Uncharacterized protein</fullName>
    </submittedName>
</protein>
<dbReference type="EMBL" id="PDNA01000353">
    <property type="protein sequence ID" value="PGG96608.1"/>
    <property type="molecule type" value="Genomic_DNA"/>
</dbReference>
<dbReference type="InterPro" id="IPR036852">
    <property type="entry name" value="Peptidase_S8/S53_dom_sf"/>
</dbReference>
<dbReference type="InterPro" id="IPR015500">
    <property type="entry name" value="Peptidase_S8_subtilisin-rel"/>
</dbReference>
<dbReference type="PANTHER" id="PTHR43399">
    <property type="entry name" value="SUBTILISIN-RELATED"/>
    <property type="match status" value="1"/>
</dbReference>
<organism evidence="16 17">
    <name type="scientific">Polytolypa hystricis (strain UAMH7299)</name>
    <dbReference type="NCBI Taxonomy" id="1447883"/>
    <lineage>
        <taxon>Eukaryota</taxon>
        <taxon>Fungi</taxon>
        <taxon>Dikarya</taxon>
        <taxon>Ascomycota</taxon>
        <taxon>Pezizomycotina</taxon>
        <taxon>Eurotiomycetes</taxon>
        <taxon>Eurotiomycetidae</taxon>
        <taxon>Onygenales</taxon>
        <taxon>Onygenales incertae sedis</taxon>
        <taxon>Polytolypa</taxon>
    </lineage>
</organism>
<comment type="similarity">
    <text evidence="2 11 12">Belongs to the peptidase S8 family.</text>
</comment>
<dbReference type="OrthoDB" id="4184631at2759"/>
<dbReference type="InterPro" id="IPR000209">
    <property type="entry name" value="Peptidase_S8/S53_dom"/>
</dbReference>
<reference evidence="16 17" key="1">
    <citation type="submission" date="2017-10" db="EMBL/GenBank/DDBJ databases">
        <title>Comparative genomics in systemic dimorphic fungi from Ajellomycetaceae.</title>
        <authorList>
            <person name="Munoz J.F."/>
            <person name="Mcewen J.G."/>
            <person name="Clay O.K."/>
            <person name="Cuomo C.A."/>
        </authorList>
    </citation>
    <scope>NUCLEOTIDE SEQUENCE [LARGE SCALE GENOMIC DNA]</scope>
    <source>
        <strain evidence="16 17">UAMH7299</strain>
    </source>
</reference>
<feature type="region of interest" description="Disordered" evidence="13">
    <location>
        <begin position="412"/>
        <end position="434"/>
    </location>
</feature>
<dbReference type="InterPro" id="IPR051048">
    <property type="entry name" value="Peptidase_S8/S53_subtilisin"/>
</dbReference>
<keyword evidence="4 11" id="KW-0645">Protease</keyword>
<dbReference type="Proteomes" id="UP000224634">
    <property type="component" value="Unassembled WGS sequence"/>
</dbReference>
<dbReference type="PROSITE" id="PS00136">
    <property type="entry name" value="SUBTILASE_ASP"/>
    <property type="match status" value="1"/>
</dbReference>
<evidence type="ECO:0000256" key="13">
    <source>
        <dbReference type="SAM" id="MobiDB-lite"/>
    </source>
</evidence>
<dbReference type="GO" id="GO:0006508">
    <property type="term" value="P:proteolysis"/>
    <property type="evidence" value="ECO:0007669"/>
    <property type="project" value="UniProtKB-KW"/>
</dbReference>
<evidence type="ECO:0000256" key="3">
    <source>
        <dbReference type="ARBA" id="ARBA00022525"/>
    </source>
</evidence>
<dbReference type="InterPro" id="IPR056002">
    <property type="entry name" value="DUF7580"/>
</dbReference>
<feature type="active site" description="Charge relay system" evidence="11">
    <location>
        <position position="688"/>
    </location>
</feature>
<feature type="compositionally biased region" description="Basic and acidic residues" evidence="13">
    <location>
        <begin position="540"/>
        <end position="550"/>
    </location>
</feature>
<feature type="region of interest" description="Disordered" evidence="13">
    <location>
        <begin position="539"/>
        <end position="577"/>
    </location>
</feature>
<dbReference type="AlphaFoldDB" id="A0A2B7WJ94"/>
<evidence type="ECO:0000313" key="17">
    <source>
        <dbReference type="Proteomes" id="UP000224634"/>
    </source>
</evidence>
<evidence type="ECO:0000256" key="9">
    <source>
        <dbReference type="ARBA" id="ARBA00023145"/>
    </source>
</evidence>
<feature type="active site" description="Charge relay system" evidence="11">
    <location>
        <position position="846"/>
    </location>
</feature>
<dbReference type="CDD" id="cd00306">
    <property type="entry name" value="Peptidases_S8_S53"/>
    <property type="match status" value="1"/>
</dbReference>
<keyword evidence="17" id="KW-1185">Reference proteome</keyword>
<evidence type="ECO:0000256" key="10">
    <source>
        <dbReference type="ARBA" id="ARBA00023180"/>
    </source>
</evidence>
<evidence type="ECO:0000313" key="16">
    <source>
        <dbReference type="EMBL" id="PGG96608.1"/>
    </source>
</evidence>
<keyword evidence="9" id="KW-0865">Zymogen</keyword>
<comment type="subcellular location">
    <subcellularLocation>
        <location evidence="1">Secreted</location>
    </subcellularLocation>
</comment>
<name>A0A2B7WJ94_POLH7</name>
<gene>
    <name evidence="16" type="ORF">AJ80_09809</name>
</gene>
<evidence type="ECO:0000256" key="12">
    <source>
        <dbReference type="RuleBase" id="RU003355"/>
    </source>
</evidence>
<comment type="caution">
    <text evidence="16">The sequence shown here is derived from an EMBL/GenBank/DDBJ whole genome shotgun (WGS) entry which is preliminary data.</text>
</comment>
<dbReference type="InterPro" id="IPR023827">
    <property type="entry name" value="Peptidase_S8_Asp-AS"/>
</dbReference>
<keyword evidence="6 11" id="KW-0378">Hydrolase</keyword>
<dbReference type="STRING" id="1447883.A0A2B7WJ94"/>
<evidence type="ECO:0000256" key="11">
    <source>
        <dbReference type="PROSITE-ProRule" id="PRU01240"/>
    </source>
</evidence>
<dbReference type="PROSITE" id="PS00138">
    <property type="entry name" value="SUBTILASE_SER"/>
    <property type="match status" value="1"/>
</dbReference>
<evidence type="ECO:0000256" key="5">
    <source>
        <dbReference type="ARBA" id="ARBA00022729"/>
    </source>
</evidence>
<feature type="active site" description="Charge relay system" evidence="11">
    <location>
        <position position="644"/>
    </location>
</feature>
<dbReference type="Pfam" id="PF00082">
    <property type="entry name" value="Peptidase_S8"/>
    <property type="match status" value="1"/>
</dbReference>
<sequence>MAPAFECDSRDVNLLATTLNIFESVFDDLAGNTPKGDVKTTHLHLQVYSRLASEQLNRLKNANIRVDGRLVYELLDKCNSLVEETVFKATSDVKPYGSLISLQGRWAEVSLENKNAKFSFSIRFGSTERAEEVDVKSENPFRQKKGKLTDTLMDTYSHLKTQYPDSLLVDDQLMPKKTTRLSPPYPVWRVAESIFEALMASRKRPCSCSPSHQYDTSLRLATHRVPRNASSYPEFDIFLGLDRTWQEITIQVVKKAAVKFQADEKFGCDTQEKKRHQKLSQPRSRVKRLKVNRLCEPLRDMRFWKSHLLKLEVEESKLYHLKQTPPDTSTFLLDHSKTTISFEEFIRSKGSRLTNKTKRIVAVLLAHAVLNLQGTNWMRPSWRSSEVVFYQYSSVVPLRPYIQISLADSPTDCPVDRVEPPDESIDDSDEDDDEEFSLHPFPCLVTLAIMLMELYFCHPFEEIAEEYLDGVSIDMINANIGYLDGVELNEQELRDVIYDQIVRRLENELEGHWVNEHFITNLDDESQYLDLANWGQPLPDGKRTAGQERKTRPRWNSEGAMLSADTSRATTPHESTCVPIIPGRYTQRMRPRNSLNLGGRSTRQRPDYRKASRDDFLDWKQQLLEVYDAFIRGSESPVKIAILDTGIDLTHPDFGPGMPNRTRIIKVKNFTDIVECFGEENVHDENGHGTHAAGLILDFAPDAELYVAKIGRDEPSSPIVVANAIDFAVTEWKVDIISMSFGWPTQDVPGYETLKASIRDAYSKTLLFAAASNEGANRRRAFPARQREVICIHATDANGQPSRFNPSNLQDDNNFATMGEAIESAWPKLLCLESNDAYIAYRTGTSFATPIAAGIAAFLIQYGKENLGETENK</sequence>
<keyword evidence="8" id="KW-0843">Virulence</keyword>
<dbReference type="GO" id="GO:0004252">
    <property type="term" value="F:serine-type endopeptidase activity"/>
    <property type="evidence" value="ECO:0007669"/>
    <property type="project" value="UniProtKB-UniRule"/>
</dbReference>
<keyword evidence="3" id="KW-0964">Secreted</keyword>
<dbReference type="SUPFAM" id="SSF52743">
    <property type="entry name" value="Subtilisin-like"/>
    <property type="match status" value="1"/>
</dbReference>
<keyword evidence="7 11" id="KW-0720">Serine protease</keyword>
<dbReference type="Pfam" id="PF24476">
    <property type="entry name" value="DUF7580"/>
    <property type="match status" value="1"/>
</dbReference>
<feature type="domain" description="DUF7580" evidence="15">
    <location>
        <begin position="189"/>
        <end position="461"/>
    </location>
</feature>
<evidence type="ECO:0000256" key="8">
    <source>
        <dbReference type="ARBA" id="ARBA00023026"/>
    </source>
</evidence>
<proteinExistence type="inferred from homology"/>
<dbReference type="Gene3D" id="3.40.50.200">
    <property type="entry name" value="Peptidase S8/S53 domain"/>
    <property type="match status" value="1"/>
</dbReference>
<keyword evidence="5" id="KW-0732">Signal</keyword>
<evidence type="ECO:0000259" key="14">
    <source>
        <dbReference type="Pfam" id="PF00082"/>
    </source>
</evidence>